<dbReference type="AlphaFoldDB" id="A0A7T8GMQ1"/>
<accession>A0A7T8GMQ1</accession>
<dbReference type="Proteomes" id="UP000595437">
    <property type="component" value="Chromosome 19"/>
</dbReference>
<protein>
    <submittedName>
        <fullName evidence="3">LOC100889564</fullName>
    </submittedName>
</protein>
<dbReference type="Gene3D" id="1.25.10.10">
    <property type="entry name" value="Leucine-rich Repeat Variant"/>
    <property type="match status" value="1"/>
</dbReference>
<dbReference type="InterPro" id="IPR011989">
    <property type="entry name" value="ARM-like"/>
</dbReference>
<dbReference type="InterPro" id="IPR000357">
    <property type="entry name" value="HEAT"/>
</dbReference>
<dbReference type="InterPro" id="IPR016024">
    <property type="entry name" value="ARM-type_fold"/>
</dbReference>
<dbReference type="EMBL" id="CP045909">
    <property type="protein sequence ID" value="QQP32316.1"/>
    <property type="molecule type" value="Genomic_DNA"/>
</dbReference>
<name>A0A7T8GMQ1_CALRO</name>
<dbReference type="Proteomes" id="UP000595437">
    <property type="component" value="Chromosome 20"/>
</dbReference>
<sequence>MIVEDRGVALVEKYLAQIVDYYAESADADNHAVREAACHCIAEMVKKVRHEALEPYVPRLLDTLMKCFKDESWPVRDTACVACGSFIHQFPDRCRDFFASCKPLFLENLGDPIISVRHGGAIALGNCVRAYGKEDVLDRFLMPYIKEALAGISAQPSETLKYSSELSSFGVAEKKIRDNDYDLHENQVMYSCGSLAPKMSRGGGCSDEPWERADGCIHLLAELSSICPQETVPLLPGIAEASRHRHYANHFVFIESILRRLFEIAQNITKKRFKPLLEDFLEPIFYALKSDNLLASSSAEACICDLSHFLGANIFKGRVEQFNPSYLESLARLPLDGPLPRVLKGLHLVEKAVMQQIRAMYIWEELPRSTK</sequence>
<reference evidence="4" key="1">
    <citation type="submission" date="2021-01" db="EMBL/GenBank/DDBJ databases">
        <title>Caligus Genome Assembly.</title>
        <authorList>
            <person name="Gallardo-Escarate C."/>
        </authorList>
    </citation>
    <scope>NUCLEOTIDE SEQUENCE [LARGE SCALE GENOMIC DNA]</scope>
</reference>
<evidence type="ECO:0000313" key="2">
    <source>
        <dbReference type="EMBL" id="QQP32316.1"/>
    </source>
</evidence>
<reference evidence="3" key="2">
    <citation type="journal article" name="Sci. Data">
        <title>Chromosome-scale genome assembly of the sea louse Caligus rogercresseyi by SMRT sequencing and Hi-C analysis.</title>
        <authorList>
            <person name="Gallardo-Escarate C."/>
            <person name="Valenzuela-Munoz V."/>
            <person name="Nunez-Acuna G."/>
            <person name="Valenzuela-Miranda D."/>
            <person name="Goncalves A.T."/>
            <person name="Escobar-Sepulveda H."/>
            <person name="Liachko I."/>
            <person name="Nelson B."/>
            <person name="Roberts S."/>
            <person name="Warren W."/>
        </authorList>
    </citation>
    <scope>NUCLEOTIDE SEQUENCE</scope>
    <source>
        <tissue evidence="3">Whole tissue</tissue>
    </source>
</reference>
<keyword evidence="1" id="KW-0677">Repeat</keyword>
<gene>
    <name evidence="3" type="ORF">FKW44_024238</name>
    <name evidence="2" type="ORF">FKW44_024583</name>
</gene>
<dbReference type="SUPFAM" id="SSF48371">
    <property type="entry name" value="ARM repeat"/>
    <property type="match status" value="1"/>
</dbReference>
<keyword evidence="4" id="KW-1185">Reference proteome</keyword>
<dbReference type="Pfam" id="PF02985">
    <property type="entry name" value="HEAT"/>
    <property type="match status" value="1"/>
</dbReference>
<evidence type="ECO:0000256" key="1">
    <source>
        <dbReference type="ARBA" id="ARBA00022737"/>
    </source>
</evidence>
<dbReference type="OrthoDB" id="414039at2759"/>
<proteinExistence type="predicted"/>
<evidence type="ECO:0000313" key="3">
    <source>
        <dbReference type="EMBL" id="QQP33014.1"/>
    </source>
</evidence>
<evidence type="ECO:0000313" key="4">
    <source>
        <dbReference type="Proteomes" id="UP000595437"/>
    </source>
</evidence>
<dbReference type="EMBL" id="CP045908">
    <property type="protein sequence ID" value="QQP33014.1"/>
    <property type="molecule type" value="Genomic_DNA"/>
</dbReference>
<organism evidence="3 4">
    <name type="scientific">Caligus rogercresseyi</name>
    <name type="common">Sea louse</name>
    <dbReference type="NCBI Taxonomy" id="217165"/>
    <lineage>
        <taxon>Eukaryota</taxon>
        <taxon>Metazoa</taxon>
        <taxon>Ecdysozoa</taxon>
        <taxon>Arthropoda</taxon>
        <taxon>Crustacea</taxon>
        <taxon>Multicrustacea</taxon>
        <taxon>Hexanauplia</taxon>
        <taxon>Copepoda</taxon>
        <taxon>Siphonostomatoida</taxon>
        <taxon>Caligidae</taxon>
        <taxon>Caligus</taxon>
    </lineage>
</organism>